<protein>
    <submittedName>
        <fullName evidence="1">Uncharacterized protein</fullName>
    </submittedName>
</protein>
<gene>
    <name evidence="1" type="ORF">LTS18_004475</name>
</gene>
<keyword evidence="2" id="KW-1185">Reference proteome</keyword>
<organism evidence="1 2">
    <name type="scientific">Coniosporium uncinatum</name>
    <dbReference type="NCBI Taxonomy" id="93489"/>
    <lineage>
        <taxon>Eukaryota</taxon>
        <taxon>Fungi</taxon>
        <taxon>Dikarya</taxon>
        <taxon>Ascomycota</taxon>
        <taxon>Pezizomycotina</taxon>
        <taxon>Dothideomycetes</taxon>
        <taxon>Dothideomycetes incertae sedis</taxon>
        <taxon>Coniosporium</taxon>
    </lineage>
</organism>
<comment type="caution">
    <text evidence="1">The sequence shown here is derived from an EMBL/GenBank/DDBJ whole genome shotgun (WGS) entry which is preliminary data.</text>
</comment>
<accession>A0ACC3DS53</accession>
<proteinExistence type="predicted"/>
<feature type="non-terminal residue" evidence="1">
    <location>
        <position position="1"/>
    </location>
</feature>
<reference evidence="1" key="1">
    <citation type="submission" date="2024-09" db="EMBL/GenBank/DDBJ databases">
        <title>Black Yeasts Isolated from many extreme environments.</title>
        <authorList>
            <person name="Coleine C."/>
            <person name="Stajich J.E."/>
            <person name="Selbmann L."/>
        </authorList>
    </citation>
    <scope>NUCLEOTIDE SEQUENCE</scope>
    <source>
        <strain evidence="1">CCFEE 5737</strain>
    </source>
</reference>
<evidence type="ECO:0000313" key="1">
    <source>
        <dbReference type="EMBL" id="KAK3079587.1"/>
    </source>
</evidence>
<dbReference type="Proteomes" id="UP001186974">
    <property type="component" value="Unassembled WGS sequence"/>
</dbReference>
<sequence>LALLSSICPRLAWNYRRYKNVGLCITSYIVLKAIGEHYDDLWLSISAIERNLTHPAVISSTLALFGLYKWYDDTKAKVLTVYNATGTPRSGVSNAARSTYVFVGRVGRSIGGFLNKFNPAKTGALEQKLNDAETKRRTAASSYQQQKESDDNDKRDQAQIILAREVISRMQTKCWRKTRSEKEQLQEELQKLKDEMRELESKHADSVSGGRYDRTRALLGQAYKDIESLEETVKHWKTEAQDAKNANIKLASTNKTLIAQNQRLVYDAKKQGGALKVELAMRDEQLERLRKKIDELEKEKKNKPMTFSKITQTDIKPEHVEKPVSFSKLTQADFKPKPVDVVYSTAKAEKPRITLGTHLQTIADAPPEPELKPQPSSALDSNLKPEKPRITTIEPSSGPAVSPADSATSLFSEFFTPTEAPAAGENGSNSILKQETPRFPVPTVFSFGSTSGGSAGPPASLFAPAAAPTPFRPIRPLKPMRKTPREPQGGQSGTPSITPGQYFEATKNASGTTGQPVGGQQTGDVEMAGCGVVGTGPHFEVSNAGFTGSGVPVGDTQTVEVEMGGVGDATSATPAQTPQDARDVKDTPMEEARQAPQSAPTGTSAAATPPQPLAATQPREMPVVWRLNARGRPVSQGVAPRGNELDCKNPSAILTAWTAKIGSCTTEILDRTRGQQGPVPWRNTVVQSHVEECYWRLRWILDVDGSTTNSWVLRAGAPETLALIEKFDAFAAATFRPLRALGAAKEKVPWWYWQLKDQLGQCLAKFNTLREGNE</sequence>
<dbReference type="EMBL" id="JAWDJW010001046">
    <property type="protein sequence ID" value="KAK3079587.1"/>
    <property type="molecule type" value="Genomic_DNA"/>
</dbReference>
<name>A0ACC3DS53_9PEZI</name>
<evidence type="ECO:0000313" key="2">
    <source>
        <dbReference type="Proteomes" id="UP001186974"/>
    </source>
</evidence>